<evidence type="ECO:0000256" key="1">
    <source>
        <dbReference type="ARBA" id="ARBA00004141"/>
    </source>
</evidence>
<dbReference type="EMBL" id="BBPA01000015">
    <property type="protein sequence ID" value="GAL91884.1"/>
    <property type="molecule type" value="Genomic_DNA"/>
</dbReference>
<evidence type="ECO:0000259" key="7">
    <source>
        <dbReference type="Pfam" id="PF09851"/>
    </source>
</evidence>
<comment type="subcellular location">
    <subcellularLocation>
        <location evidence="1">Membrane</location>
        <topology evidence="1">Multi-pass membrane protein</topology>
    </subcellularLocation>
</comment>
<dbReference type="InterPro" id="IPR018649">
    <property type="entry name" value="SHOCT"/>
</dbReference>
<evidence type="ECO:0000313" key="8">
    <source>
        <dbReference type="EMBL" id="GAL91884.1"/>
    </source>
</evidence>
<evidence type="ECO:0000256" key="4">
    <source>
        <dbReference type="ARBA" id="ARBA00023136"/>
    </source>
</evidence>
<evidence type="ECO:0000259" key="6">
    <source>
        <dbReference type="Pfam" id="PF05154"/>
    </source>
</evidence>
<dbReference type="AlphaFoldDB" id="A0A0A1VQJ7"/>
<dbReference type="InterPro" id="IPR007829">
    <property type="entry name" value="TM2"/>
</dbReference>
<evidence type="ECO:0000256" key="3">
    <source>
        <dbReference type="ARBA" id="ARBA00022989"/>
    </source>
</evidence>
<sequence>MRNRTIAALLAFFLGYLGIHKFYLGENLAGIFYLLFFWTFIPGIIAFFEFIGLIIMSDQAFDAKYNPNYLPSSRERGLPESAQQKTATLLQLKKLYDQGIITAEEYEEKRRKYLDSL</sequence>
<keyword evidence="4 5" id="KW-0472">Membrane</keyword>
<keyword evidence="3 5" id="KW-1133">Transmembrane helix</keyword>
<protein>
    <submittedName>
        <fullName evidence="8">Predicted membrane protein</fullName>
    </submittedName>
</protein>
<keyword evidence="2 5" id="KW-0812">Transmembrane</keyword>
<dbReference type="GO" id="GO:0016020">
    <property type="term" value="C:membrane"/>
    <property type="evidence" value="ECO:0007669"/>
    <property type="project" value="UniProtKB-SubCell"/>
</dbReference>
<proteinExistence type="predicted"/>
<evidence type="ECO:0000256" key="5">
    <source>
        <dbReference type="SAM" id="Phobius"/>
    </source>
</evidence>
<comment type="caution">
    <text evidence="8">The sequence shown here is derived from an EMBL/GenBank/DDBJ whole genome shotgun (WGS) entry which is preliminary data.</text>
</comment>
<accession>A0A0A1VQJ7</accession>
<dbReference type="Pfam" id="PF09851">
    <property type="entry name" value="SHOCT"/>
    <property type="match status" value="1"/>
</dbReference>
<feature type="domain" description="SHOCT" evidence="7">
    <location>
        <begin position="89"/>
        <end position="114"/>
    </location>
</feature>
<name>A0A0A1VQJ7_MICAE</name>
<dbReference type="Pfam" id="PF05154">
    <property type="entry name" value="TM2"/>
    <property type="match status" value="1"/>
</dbReference>
<feature type="domain" description="TM2" evidence="6">
    <location>
        <begin position="2"/>
        <end position="51"/>
    </location>
</feature>
<reference evidence="9" key="1">
    <citation type="journal article" date="2015" name="Genome">
        <title>Whole Genome Sequence of the Non-Microcystin-Producing Microcystis aeruginosa Strain NIES-44.</title>
        <authorList>
            <person name="Okano K."/>
            <person name="Miyata N."/>
            <person name="Ozaki Y."/>
        </authorList>
    </citation>
    <scope>NUCLEOTIDE SEQUENCE [LARGE SCALE GENOMIC DNA]</scope>
    <source>
        <strain evidence="9">NIES-44</strain>
    </source>
</reference>
<evidence type="ECO:0000313" key="9">
    <source>
        <dbReference type="Proteomes" id="UP000030321"/>
    </source>
</evidence>
<dbReference type="RefSeq" id="WP_045357333.1">
    <property type="nucleotide sequence ID" value="NZ_BBPA01000015.1"/>
</dbReference>
<feature type="transmembrane region" description="Helical" evidence="5">
    <location>
        <begin position="31"/>
        <end position="55"/>
    </location>
</feature>
<evidence type="ECO:0000256" key="2">
    <source>
        <dbReference type="ARBA" id="ARBA00022692"/>
    </source>
</evidence>
<gene>
    <name evidence="8" type="ORF">N44_00172</name>
</gene>
<dbReference type="Proteomes" id="UP000030321">
    <property type="component" value="Unassembled WGS sequence"/>
</dbReference>
<organism evidence="8 9">
    <name type="scientific">Microcystis aeruginosa NIES-44</name>
    <dbReference type="NCBI Taxonomy" id="449439"/>
    <lineage>
        <taxon>Bacteria</taxon>
        <taxon>Bacillati</taxon>
        <taxon>Cyanobacteriota</taxon>
        <taxon>Cyanophyceae</taxon>
        <taxon>Oscillatoriophycideae</taxon>
        <taxon>Chroococcales</taxon>
        <taxon>Microcystaceae</taxon>
        <taxon>Microcystis</taxon>
    </lineage>
</organism>